<protein>
    <submittedName>
        <fullName evidence="1">Uncharacterized protein</fullName>
    </submittedName>
</protein>
<dbReference type="EMBL" id="JAHKPD010000008">
    <property type="protein sequence ID" value="MBU2949610.1"/>
    <property type="molecule type" value="Genomic_DNA"/>
</dbReference>
<gene>
    <name evidence="1" type="ORF">KO493_02735</name>
</gene>
<organism evidence="1 2">
    <name type="scientific">Pseudotamlana agarivorans</name>
    <dbReference type="NCBI Taxonomy" id="481183"/>
    <lineage>
        <taxon>Bacteria</taxon>
        <taxon>Pseudomonadati</taxon>
        <taxon>Bacteroidota</taxon>
        <taxon>Flavobacteriia</taxon>
        <taxon>Flavobacteriales</taxon>
        <taxon>Flavobacteriaceae</taxon>
        <taxon>Pseudotamlana</taxon>
    </lineage>
</organism>
<name>A0ACC5U5P3_9FLAO</name>
<evidence type="ECO:0000313" key="2">
    <source>
        <dbReference type="Proteomes" id="UP001647509"/>
    </source>
</evidence>
<accession>A0ACC5U5P3</accession>
<sequence length="308" mass="35640">MLTSFFNKSRPINFIIVFFITLLAFAIPRINLQFDTLEVMEIVKQVAMLLTIYASILLINFIANKNSLTETNHFEILLFSLFLLYLPQTTSYGKVIFSNFFVLLGLRRIISLRSQKEVKKKLFDAGFWIAIAALFYFWSILFFVLIILSLALYTDNNIRHWVIPFLGVFAVYLIGSATSVVLYDSYFEIFNLNTINISYDFSAYNSITYLIAITVLVSFGVWSSFYYLNNIKKKKKVFRVSFKTIVLAAVIGFLVVILAPEKNGSEFLFVFMPLAIIFASYIEIIQEKWFKEVFLVVLILVPFILLLL</sequence>
<evidence type="ECO:0000313" key="1">
    <source>
        <dbReference type="EMBL" id="MBU2949610.1"/>
    </source>
</evidence>
<keyword evidence="2" id="KW-1185">Reference proteome</keyword>
<proteinExistence type="predicted"/>
<comment type="caution">
    <text evidence="1">The sequence shown here is derived from an EMBL/GenBank/DDBJ whole genome shotgun (WGS) entry which is preliminary data.</text>
</comment>
<dbReference type="Proteomes" id="UP001647509">
    <property type="component" value="Unassembled WGS sequence"/>
</dbReference>
<reference evidence="1" key="1">
    <citation type="submission" date="2021-05" db="EMBL/GenBank/DDBJ databases">
        <title>Draft genomes of bacteria isolated from model marine particles.</title>
        <authorList>
            <person name="Datta M.S."/>
            <person name="Schwartzman J.A."/>
            <person name="Enke T.N."/>
            <person name="Saavedra J."/>
            <person name="Cermak N."/>
            <person name="Cordero O.X."/>
        </authorList>
    </citation>
    <scope>NUCLEOTIDE SEQUENCE</scope>
    <source>
        <strain evidence="1">I2M19</strain>
    </source>
</reference>